<gene>
    <name evidence="3" type="ORF">SAMN04489812_3161</name>
</gene>
<protein>
    <recommendedName>
        <fullName evidence="2">DUF1707 domain-containing protein</fullName>
    </recommendedName>
</protein>
<reference evidence="3 4" key="1">
    <citation type="submission" date="2016-10" db="EMBL/GenBank/DDBJ databases">
        <authorList>
            <person name="de Groot N.N."/>
        </authorList>
    </citation>
    <scope>NUCLEOTIDE SEQUENCE [LARGE SCALE GENOMIC DNA]</scope>
    <source>
        <strain evidence="3 4">DSM 21800</strain>
    </source>
</reference>
<evidence type="ECO:0000256" key="1">
    <source>
        <dbReference type="SAM" id="MobiDB-lite"/>
    </source>
</evidence>
<keyword evidence="4" id="KW-1185">Reference proteome</keyword>
<dbReference type="EMBL" id="LT629772">
    <property type="protein sequence ID" value="SDS82663.1"/>
    <property type="molecule type" value="Genomic_DNA"/>
</dbReference>
<proteinExistence type="predicted"/>
<sequence>MSIEQPEASGPARPDAAPAGGLRASDADRDQVATVLSTAFAEGRLTREEHDDRLNQAMAAKTFAELVPLTQDLVYTGSPAAIVDQPQDQSRRIDTTGATSEPERMLAVFGGNSRQGRWRVRKHIQAYALFGGQDLDMREAIFESPVVEISGFWCFGGMDIKVPEGVEVRDQTMGIFGGSEVKHLGEPEPGAPVLVLKGVCLFGGVSVKGTAKSKRKWH</sequence>
<dbReference type="Proteomes" id="UP000199103">
    <property type="component" value="Chromosome I"/>
</dbReference>
<organism evidence="3 4">
    <name type="scientific">Microlunatus soli</name>
    <dbReference type="NCBI Taxonomy" id="630515"/>
    <lineage>
        <taxon>Bacteria</taxon>
        <taxon>Bacillati</taxon>
        <taxon>Actinomycetota</taxon>
        <taxon>Actinomycetes</taxon>
        <taxon>Propionibacteriales</taxon>
        <taxon>Propionibacteriaceae</taxon>
        <taxon>Microlunatus</taxon>
    </lineage>
</organism>
<evidence type="ECO:0000313" key="3">
    <source>
        <dbReference type="EMBL" id="SDS82663.1"/>
    </source>
</evidence>
<feature type="compositionally biased region" description="Low complexity" evidence="1">
    <location>
        <begin position="8"/>
        <end position="24"/>
    </location>
</feature>
<dbReference type="AlphaFoldDB" id="A0A1H1VDA3"/>
<dbReference type="PANTHER" id="PTHR40763:SF4">
    <property type="entry name" value="DUF1707 DOMAIN-CONTAINING PROTEIN"/>
    <property type="match status" value="1"/>
</dbReference>
<evidence type="ECO:0000259" key="2">
    <source>
        <dbReference type="Pfam" id="PF08044"/>
    </source>
</evidence>
<dbReference type="STRING" id="630515.SAMN04489812_3161"/>
<dbReference type="RefSeq" id="WP_197679735.1">
    <property type="nucleotide sequence ID" value="NZ_LT629772.1"/>
</dbReference>
<feature type="region of interest" description="Disordered" evidence="1">
    <location>
        <begin position="1"/>
        <end position="28"/>
    </location>
</feature>
<accession>A0A1H1VDA3</accession>
<dbReference type="Pfam" id="PF08044">
    <property type="entry name" value="DUF1707"/>
    <property type="match status" value="1"/>
</dbReference>
<feature type="domain" description="DUF1707" evidence="2">
    <location>
        <begin position="22"/>
        <end position="73"/>
    </location>
</feature>
<evidence type="ECO:0000313" key="4">
    <source>
        <dbReference type="Proteomes" id="UP000199103"/>
    </source>
</evidence>
<dbReference type="PANTHER" id="PTHR40763">
    <property type="entry name" value="MEMBRANE PROTEIN-RELATED"/>
    <property type="match status" value="1"/>
</dbReference>
<name>A0A1H1VDA3_9ACTN</name>
<dbReference type="InterPro" id="IPR012551">
    <property type="entry name" value="DUF1707_SHOCT-like"/>
</dbReference>